<keyword evidence="3 5" id="KW-0408">Iron</keyword>
<dbReference type="Pfam" id="PF02775">
    <property type="entry name" value="TPP_enzyme_C"/>
    <property type="match status" value="1"/>
</dbReference>
<dbReference type="InterPro" id="IPR017721">
    <property type="entry name" value="IorA"/>
</dbReference>
<dbReference type="CDD" id="cd07034">
    <property type="entry name" value="TPP_PYR_PFOR_IOR-alpha_like"/>
    <property type="match status" value="1"/>
</dbReference>
<dbReference type="Pfam" id="PF01855">
    <property type="entry name" value="POR_N"/>
    <property type="match status" value="1"/>
</dbReference>
<comment type="catalytic activity">
    <reaction evidence="5">
        <text>indole-3-pyruvate + 2 oxidized [2Fe-2S]-[ferredoxin] + CoA = (indol-3-yl)acetyl-CoA + 2 reduced [2Fe-2S]-[ferredoxin] + CO2 + H(+)</text>
        <dbReference type="Rhea" id="RHEA:12645"/>
        <dbReference type="Rhea" id="RHEA-COMP:10000"/>
        <dbReference type="Rhea" id="RHEA-COMP:10001"/>
        <dbReference type="ChEBI" id="CHEBI:15378"/>
        <dbReference type="ChEBI" id="CHEBI:16526"/>
        <dbReference type="ChEBI" id="CHEBI:17640"/>
        <dbReference type="ChEBI" id="CHEBI:33737"/>
        <dbReference type="ChEBI" id="CHEBI:33738"/>
        <dbReference type="ChEBI" id="CHEBI:57271"/>
        <dbReference type="ChEBI" id="CHEBI:57287"/>
        <dbReference type="EC" id="1.2.7.8"/>
    </reaction>
</comment>
<dbReference type="PROSITE" id="PS51379">
    <property type="entry name" value="4FE4S_FER_2"/>
    <property type="match status" value="2"/>
</dbReference>
<keyword evidence="1 5" id="KW-0479">Metal-binding</keyword>
<dbReference type="InterPro" id="IPR011766">
    <property type="entry name" value="TPP_enzyme_TPP-bd"/>
</dbReference>
<evidence type="ECO:0000313" key="8">
    <source>
        <dbReference type="Proteomes" id="UP001332931"/>
    </source>
</evidence>
<dbReference type="InterPro" id="IPR002880">
    <property type="entry name" value="Pyrv_Fd/Flavodoxin_OxRdtase_N"/>
</dbReference>
<sequence>MHREFLMGNEAIGLGALAAGVDVVAGYPGTPSTEVIETIARRRQAGTYVEWSVNEKSAMEVAAGAAYSGARALVTMKQVGLNVAADPLMSLEYVGVKGGMVVVVADDPGPISSQTEQDTRTFGMFAKVPVLDPSGVADAYAMVQDAFELSEREHTPVILRPTTRVDHGYESIEVIDPGEWHETHPEGFVKDSSRWVIFPRLSTANHALIEERNERLSRELSAYAGNLLEPGVGSCARLGVATQGASLGYVRDRLAERADGSCPRLLRVATPFPFPEELAVRFLEGLDAVLVVEELDPYIERQLVYVCGRHGLRVRVLGRMGGAALPRSGEMSPEVVARCLDAFLPPVESAPDDGAPGADGPGREALLAPGDAKGDLAPQLPVRPPVLCAGCPHRASFYAVKVAMRGRKTVFCGDIGCYTLGNAKPLDMCDTCLCMGAGINIAQGVRHVEPDTRAFAFVGDSTFFASGITGVVNAFYNQADLTLVVLDNSTTAMTGHQPHPGIGRTAMGEVVERVSIERVLRGIGLTCVETVDPLDQELAVSTVRRVSEEPGVKAIIFRSPCVVLARPAARSRVDLATCIGCRRCVGELGCPALFVRPDGKVQIDETQCTGCTLCEQVCPVGAISGGERL</sequence>
<feature type="domain" description="4Fe-4S ferredoxin-type" evidence="6">
    <location>
        <begin position="569"/>
        <end position="598"/>
    </location>
</feature>
<dbReference type="InterPro" id="IPR045025">
    <property type="entry name" value="HACL1-like"/>
</dbReference>
<evidence type="ECO:0000256" key="2">
    <source>
        <dbReference type="ARBA" id="ARBA00023002"/>
    </source>
</evidence>
<evidence type="ECO:0000259" key="6">
    <source>
        <dbReference type="PROSITE" id="PS51379"/>
    </source>
</evidence>
<dbReference type="PIRSF" id="PIRSF006439">
    <property type="entry name" value="Indolepyruvate_ferr_oxidored"/>
    <property type="match status" value="1"/>
</dbReference>
<proteinExistence type="predicted"/>
<keyword evidence="2 5" id="KW-0560">Oxidoreductase</keyword>
<comment type="function">
    <text evidence="5">Catalyzes the ferredoxin-dependent oxidative decarboxylation of arylpyruvates.</text>
</comment>
<keyword evidence="5" id="KW-0249">Electron transport</keyword>
<dbReference type="InterPro" id="IPR017896">
    <property type="entry name" value="4Fe4S_Fe-S-bd"/>
</dbReference>
<accession>A0ABU7R7S7</accession>
<gene>
    <name evidence="7" type="primary">iorA</name>
    <name evidence="7" type="ORF">VXJ25_01140</name>
</gene>
<evidence type="ECO:0000256" key="4">
    <source>
        <dbReference type="ARBA" id="ARBA00023014"/>
    </source>
</evidence>
<dbReference type="GO" id="GO:0043805">
    <property type="term" value="F:indolepyruvate ferredoxin oxidoreductase activity"/>
    <property type="evidence" value="ECO:0007669"/>
    <property type="project" value="UniProtKB-EC"/>
</dbReference>
<evidence type="ECO:0000313" key="7">
    <source>
        <dbReference type="EMBL" id="MEE6146605.1"/>
    </source>
</evidence>
<evidence type="ECO:0000256" key="3">
    <source>
        <dbReference type="ARBA" id="ARBA00023004"/>
    </source>
</evidence>
<dbReference type="Pfam" id="PF14697">
    <property type="entry name" value="Fer4_21"/>
    <property type="match status" value="1"/>
</dbReference>
<dbReference type="EC" id="1.2.7.8" evidence="5"/>
<dbReference type="Gene3D" id="3.40.50.970">
    <property type="match status" value="2"/>
</dbReference>
<keyword evidence="5" id="KW-0004">4Fe-4S</keyword>
<dbReference type="RefSeq" id="WP_330957367.1">
    <property type="nucleotide sequence ID" value="NZ_JAZGJQ010000001.1"/>
</dbReference>
<dbReference type="PANTHER" id="PTHR43710:SF6">
    <property type="entry name" value="INDOLEPYRUVATE OXIDOREDUCTASE SUBUNIT IORA"/>
    <property type="match status" value="1"/>
</dbReference>
<reference evidence="7 8" key="1">
    <citation type="submission" date="2024-01" db="EMBL/GenBank/DDBJ databases">
        <title>Description of Olsenella sp. nov., isolated from pig feces.</title>
        <authorList>
            <person name="Chang Y.-H."/>
        </authorList>
    </citation>
    <scope>NUCLEOTIDE SEQUENCE [LARGE SCALE GENOMIC DNA]</scope>
    <source>
        <strain evidence="7 8">YH-ols2223</strain>
    </source>
</reference>
<keyword evidence="8" id="KW-1185">Reference proteome</keyword>
<dbReference type="EMBL" id="JAZGJQ010000001">
    <property type="protein sequence ID" value="MEE6146605.1"/>
    <property type="molecule type" value="Genomic_DNA"/>
</dbReference>
<feature type="domain" description="4Fe-4S ferredoxin-type" evidence="6">
    <location>
        <begin position="599"/>
        <end position="628"/>
    </location>
</feature>
<dbReference type="InterPro" id="IPR017900">
    <property type="entry name" value="4Fe4S_Fe_S_CS"/>
</dbReference>
<evidence type="ECO:0000256" key="1">
    <source>
        <dbReference type="ARBA" id="ARBA00022723"/>
    </source>
</evidence>
<dbReference type="Proteomes" id="UP001332931">
    <property type="component" value="Unassembled WGS sequence"/>
</dbReference>
<evidence type="ECO:0000256" key="5">
    <source>
        <dbReference type="PIRNR" id="PIRNR006439"/>
    </source>
</evidence>
<dbReference type="PROSITE" id="PS00198">
    <property type="entry name" value="4FE4S_FER_1"/>
    <property type="match status" value="1"/>
</dbReference>
<name>A0ABU7R7S7_9ACTN</name>
<organism evidence="7 8">
    <name type="scientific">Olsenella absiana</name>
    <dbReference type="NCBI Taxonomy" id="3115222"/>
    <lineage>
        <taxon>Bacteria</taxon>
        <taxon>Bacillati</taxon>
        <taxon>Actinomycetota</taxon>
        <taxon>Coriobacteriia</taxon>
        <taxon>Coriobacteriales</taxon>
        <taxon>Atopobiaceae</taxon>
        <taxon>Olsenella</taxon>
    </lineage>
</organism>
<dbReference type="CDD" id="cd02008">
    <property type="entry name" value="TPP_IOR_alpha"/>
    <property type="match status" value="1"/>
</dbReference>
<protein>
    <recommendedName>
        <fullName evidence="5">Indolepyruvate oxidoreductase subunit IorA</fullName>
        <shortName evidence="5">IOR</shortName>
        <ecNumber evidence="5">1.2.7.8</ecNumber>
    </recommendedName>
    <alternativeName>
        <fullName evidence="5">Indolepyruvate ferredoxin oxidoreductase subunit alpha</fullName>
    </alternativeName>
</protein>
<dbReference type="SUPFAM" id="SSF52518">
    <property type="entry name" value="Thiamin diphosphate-binding fold (THDP-binding)"/>
    <property type="match status" value="2"/>
</dbReference>
<keyword evidence="5" id="KW-0813">Transport</keyword>
<comment type="cofactor">
    <cofactor evidence="5">
        <name>[4Fe-4S] cluster</name>
        <dbReference type="ChEBI" id="CHEBI:49883"/>
    </cofactor>
    <text evidence="5">Binds 2 [4Fe-4S] clusters. In this family the first cluster has a non-standard and varying [4Fe-4S] binding motif CX(2)CX(2)CX(4-5)CP.</text>
</comment>
<comment type="caution">
    <text evidence="7">The sequence shown here is derived from an EMBL/GenBank/DDBJ whole genome shotgun (WGS) entry which is preliminary data.</text>
</comment>
<keyword evidence="4 5" id="KW-0411">Iron-sulfur</keyword>
<dbReference type="NCBIfam" id="TIGR03336">
    <property type="entry name" value="IOR_alpha"/>
    <property type="match status" value="1"/>
</dbReference>
<dbReference type="PANTHER" id="PTHR43710">
    <property type="entry name" value="2-HYDROXYACYL-COA LYASE"/>
    <property type="match status" value="1"/>
</dbReference>
<dbReference type="InterPro" id="IPR029061">
    <property type="entry name" value="THDP-binding"/>
</dbReference>
<dbReference type="Gene3D" id="3.30.70.20">
    <property type="match status" value="1"/>
</dbReference>